<evidence type="ECO:0000259" key="1">
    <source>
        <dbReference type="PROSITE" id="PS51272"/>
    </source>
</evidence>
<comment type="caution">
    <text evidence="2">The sequence shown here is derived from an EMBL/GenBank/DDBJ whole genome shotgun (WGS) entry which is preliminary data.</text>
</comment>
<gene>
    <name evidence="2" type="ORF">J2T15_003937</name>
</gene>
<dbReference type="Gene3D" id="3.40.710.10">
    <property type="entry name" value="DD-peptidase/beta-lactamase superfamily"/>
    <property type="match status" value="1"/>
</dbReference>
<dbReference type="InterPro" id="IPR012338">
    <property type="entry name" value="Beta-lactam/transpept-like"/>
</dbReference>
<sequence length="707" mass="76312">MNKISYMPGTALWIKSFAAALLIVCLMTTTVYGAASGAEGNGQSKELNAESAAAFLDAFFASEAAKPHYTGASVVVVKDGKVIAQKGYGVADKESGKSVDPASTVFRIASVSKTFTAVAAMQLIEQGKLNLTDDILKVVPNLKLVNPFNTPVTIEHLLTHTTGFEIQDPNPEDFHFDFDKNISIEDYVQANLPPVVRKPGSSYMYDNFASLLLGLAVEKASGVPFDTYMKQNVFEPLGMKNSGFKLEGSLKEQLAAGYDAAGQKVETYALTPTVMPHGGMLSTAEDIGKFMIAFLSGGAAETSRVLAEKTVDQMEVYRSSIHPLMPDTTYGFEAPFQIPGAGSSSKIITKAGDLTDFSSYLFLIPEQNTGVFLTYNQQGVLRNLFYPQFIQTFFPQYAAPAQLAEYKPSSSDELSKFTGYYSDLRIKSFISGLKTGEAGLTIADAFIGPRQLKQVDANLFVDGLTNQFTAFKLDENGNVLYMKEPYLNPLGYASKGVTPAGFADVTGEHAYAEQILALQSLGYYANDASAAFQPEQQVTRGEYVRFILESSNLKGSETTELAFSDLAGHPSAAFIQTAYELGMVKGTGTGKFQPERVISRQEAAAILWRMYSLQYSPQLFENVKLAGKTDAWAIPAVQMMIALGIHGPEVQRNADGAADFGSKNVLNKQELAAILFALLTQPTDQMVAALSQSAPGSANTALLPRAS</sequence>
<dbReference type="PANTHER" id="PTHR46825">
    <property type="entry name" value="D-ALANYL-D-ALANINE-CARBOXYPEPTIDASE/ENDOPEPTIDASE AMPH"/>
    <property type="match status" value="1"/>
</dbReference>
<proteinExistence type="predicted"/>
<dbReference type="InterPro" id="IPR001466">
    <property type="entry name" value="Beta-lactam-related"/>
</dbReference>
<dbReference type="Pfam" id="PF00144">
    <property type="entry name" value="Beta-lactamase"/>
    <property type="match status" value="1"/>
</dbReference>
<dbReference type="PROSITE" id="PS51272">
    <property type="entry name" value="SLH"/>
    <property type="match status" value="1"/>
</dbReference>
<dbReference type="RefSeq" id="WP_307205850.1">
    <property type="nucleotide sequence ID" value="NZ_JAUSSU010000008.1"/>
</dbReference>
<evidence type="ECO:0000313" key="2">
    <source>
        <dbReference type="EMBL" id="MDQ0114481.1"/>
    </source>
</evidence>
<protein>
    <submittedName>
        <fullName evidence="2">CubicO group peptidase (Beta-lactamase class C family)</fullName>
    </submittedName>
</protein>
<name>A0ABT9U4B5_PAEHA</name>
<dbReference type="SUPFAM" id="SSF56601">
    <property type="entry name" value="beta-lactamase/transpeptidase-like"/>
    <property type="match status" value="1"/>
</dbReference>
<organism evidence="2 3">
    <name type="scientific">Paenibacillus harenae</name>
    <dbReference type="NCBI Taxonomy" id="306543"/>
    <lineage>
        <taxon>Bacteria</taxon>
        <taxon>Bacillati</taxon>
        <taxon>Bacillota</taxon>
        <taxon>Bacilli</taxon>
        <taxon>Bacillales</taxon>
        <taxon>Paenibacillaceae</taxon>
        <taxon>Paenibacillus</taxon>
    </lineage>
</organism>
<reference evidence="2 3" key="1">
    <citation type="submission" date="2023-07" db="EMBL/GenBank/DDBJ databases">
        <title>Sorghum-associated microbial communities from plants grown in Nebraska, USA.</title>
        <authorList>
            <person name="Schachtman D."/>
        </authorList>
    </citation>
    <scope>NUCLEOTIDE SEQUENCE [LARGE SCALE GENOMIC DNA]</scope>
    <source>
        <strain evidence="2 3">CC482</strain>
    </source>
</reference>
<dbReference type="PANTHER" id="PTHR46825:SF9">
    <property type="entry name" value="BETA-LACTAMASE-RELATED DOMAIN-CONTAINING PROTEIN"/>
    <property type="match status" value="1"/>
</dbReference>
<feature type="domain" description="SLH" evidence="1">
    <location>
        <begin position="558"/>
        <end position="621"/>
    </location>
</feature>
<dbReference type="InterPro" id="IPR050491">
    <property type="entry name" value="AmpC-like"/>
</dbReference>
<dbReference type="EMBL" id="JAUSSU010000008">
    <property type="protein sequence ID" value="MDQ0114481.1"/>
    <property type="molecule type" value="Genomic_DNA"/>
</dbReference>
<dbReference type="InterPro" id="IPR001119">
    <property type="entry name" value="SLH_dom"/>
</dbReference>
<evidence type="ECO:0000313" key="3">
    <source>
        <dbReference type="Proteomes" id="UP001229346"/>
    </source>
</evidence>
<keyword evidence="3" id="KW-1185">Reference proteome</keyword>
<accession>A0ABT9U4B5</accession>
<dbReference type="Proteomes" id="UP001229346">
    <property type="component" value="Unassembled WGS sequence"/>
</dbReference>
<dbReference type="Pfam" id="PF00395">
    <property type="entry name" value="SLH"/>
    <property type="match status" value="2"/>
</dbReference>